<dbReference type="AlphaFoldDB" id="A0A9D3V859"/>
<organism evidence="2 3">
    <name type="scientific">Gossypium stocksii</name>
    <dbReference type="NCBI Taxonomy" id="47602"/>
    <lineage>
        <taxon>Eukaryota</taxon>
        <taxon>Viridiplantae</taxon>
        <taxon>Streptophyta</taxon>
        <taxon>Embryophyta</taxon>
        <taxon>Tracheophyta</taxon>
        <taxon>Spermatophyta</taxon>
        <taxon>Magnoliopsida</taxon>
        <taxon>eudicotyledons</taxon>
        <taxon>Gunneridae</taxon>
        <taxon>Pentapetalae</taxon>
        <taxon>rosids</taxon>
        <taxon>malvids</taxon>
        <taxon>Malvales</taxon>
        <taxon>Malvaceae</taxon>
        <taxon>Malvoideae</taxon>
        <taxon>Gossypium</taxon>
    </lineage>
</organism>
<feature type="region of interest" description="Disordered" evidence="1">
    <location>
        <begin position="1"/>
        <end position="23"/>
    </location>
</feature>
<sequence length="115" mass="12817">MLALPVWPTRPDPKPTYPYGPTRPTWPSPCGPHGYTQATTLPCPAHGHTLVHHTIVSCTRPSTRVTTCPCDVDGKQFRLSLKLLFLQFGNTPGINLMQNHSRAFQNLKLEYPIAI</sequence>
<dbReference type="EMBL" id="JAIQCV010000008">
    <property type="protein sequence ID" value="KAH1074187.1"/>
    <property type="molecule type" value="Genomic_DNA"/>
</dbReference>
<keyword evidence="3" id="KW-1185">Reference proteome</keyword>
<accession>A0A9D3V859</accession>
<evidence type="ECO:0000313" key="3">
    <source>
        <dbReference type="Proteomes" id="UP000828251"/>
    </source>
</evidence>
<dbReference type="Proteomes" id="UP000828251">
    <property type="component" value="Unassembled WGS sequence"/>
</dbReference>
<feature type="compositionally biased region" description="Pro residues" evidence="1">
    <location>
        <begin position="8"/>
        <end position="18"/>
    </location>
</feature>
<reference evidence="2 3" key="1">
    <citation type="journal article" date="2021" name="Plant Biotechnol. J.">
        <title>Multi-omics assisted identification of the key and species-specific regulatory components of drought-tolerant mechanisms in Gossypium stocksii.</title>
        <authorList>
            <person name="Yu D."/>
            <person name="Ke L."/>
            <person name="Zhang D."/>
            <person name="Wu Y."/>
            <person name="Sun Y."/>
            <person name="Mei J."/>
            <person name="Sun J."/>
            <person name="Sun Y."/>
        </authorList>
    </citation>
    <scope>NUCLEOTIDE SEQUENCE [LARGE SCALE GENOMIC DNA]</scope>
    <source>
        <strain evidence="3">cv. E1</strain>
        <tissue evidence="2">Leaf</tissue>
    </source>
</reference>
<protein>
    <submittedName>
        <fullName evidence="2">Uncharacterized protein</fullName>
    </submittedName>
</protein>
<comment type="caution">
    <text evidence="2">The sequence shown here is derived from an EMBL/GenBank/DDBJ whole genome shotgun (WGS) entry which is preliminary data.</text>
</comment>
<proteinExistence type="predicted"/>
<evidence type="ECO:0000256" key="1">
    <source>
        <dbReference type="SAM" id="MobiDB-lite"/>
    </source>
</evidence>
<gene>
    <name evidence="2" type="ORF">J1N35_026515</name>
</gene>
<name>A0A9D3V859_9ROSI</name>
<evidence type="ECO:0000313" key="2">
    <source>
        <dbReference type="EMBL" id="KAH1074187.1"/>
    </source>
</evidence>